<name>A0ACC0VLP9_9STRA</name>
<dbReference type="Proteomes" id="UP001163321">
    <property type="component" value="Chromosome 8"/>
</dbReference>
<comment type="caution">
    <text evidence="1">The sequence shown here is derived from an EMBL/GenBank/DDBJ whole genome shotgun (WGS) entry which is preliminary data.</text>
</comment>
<gene>
    <name evidence="1" type="ORF">PsorP6_004061</name>
</gene>
<reference evidence="1 2" key="1">
    <citation type="journal article" date="2022" name="bioRxiv">
        <title>The genome of the oomycete Peronosclerospora sorghi, a cosmopolitan pathogen of maize and sorghum, is inflated with dispersed pseudogenes.</title>
        <authorList>
            <person name="Fletcher K."/>
            <person name="Martin F."/>
            <person name="Isakeit T."/>
            <person name="Cavanaugh K."/>
            <person name="Magill C."/>
            <person name="Michelmore R."/>
        </authorList>
    </citation>
    <scope>NUCLEOTIDE SEQUENCE [LARGE SCALE GENOMIC DNA]</scope>
    <source>
        <strain evidence="1">P6</strain>
    </source>
</reference>
<organism evidence="1 2">
    <name type="scientific">Peronosclerospora sorghi</name>
    <dbReference type="NCBI Taxonomy" id="230839"/>
    <lineage>
        <taxon>Eukaryota</taxon>
        <taxon>Sar</taxon>
        <taxon>Stramenopiles</taxon>
        <taxon>Oomycota</taxon>
        <taxon>Peronosporomycetes</taxon>
        <taxon>Peronosporales</taxon>
        <taxon>Peronosporaceae</taxon>
        <taxon>Peronosclerospora</taxon>
    </lineage>
</organism>
<dbReference type="EMBL" id="CM047587">
    <property type="protein sequence ID" value="KAI9906875.1"/>
    <property type="molecule type" value="Genomic_DNA"/>
</dbReference>
<evidence type="ECO:0000313" key="1">
    <source>
        <dbReference type="EMBL" id="KAI9906875.1"/>
    </source>
</evidence>
<keyword evidence="2" id="KW-1185">Reference proteome</keyword>
<sequence length="389" mass="43760">MPGLLSCGSSPLKVLSEPSVYFRKPCVGIGATGDEWEWGSRQKDCSHCGVADGTVTLYIDRVISALVRLASEFVYWPQSEEHREISRRIDQRSGIVGAVGIVDGTHINFAQRPAIDREVIVDDRGMIRFFQTGLPASLYDSTAFTFTPISKQPEPFFSENEFWLGDSGYTLTSRMLIPYRQPATSRPTIAKFNLLHSRARVKVEHAIGILKSRWASLRELRVHIRREADFKRACDWCSASVVLHNIVTTQRDDWDEDEDEEEPLQRTKIQEDGDISAARWRSRVKDAVVAWAEEHPTLTTLIDTIDRFPSIGSVGKILSISVLPQSAGNYRADATTPDDPVRPTLAFAWISFPGRSRALSPVLARGWGNRVKFLEVVFPGGNNHFHTRH</sequence>
<protein>
    <submittedName>
        <fullName evidence="1">Uncharacterized protein</fullName>
    </submittedName>
</protein>
<accession>A0ACC0VLP9</accession>
<proteinExistence type="predicted"/>
<evidence type="ECO:0000313" key="2">
    <source>
        <dbReference type="Proteomes" id="UP001163321"/>
    </source>
</evidence>